<comment type="caution">
    <text evidence="3">The sequence shown here is derived from an EMBL/GenBank/DDBJ whole genome shotgun (WGS) entry which is preliminary data.</text>
</comment>
<name>A0A640SHE5_9ACTN</name>
<keyword evidence="2" id="KW-0472">Membrane</keyword>
<reference evidence="3 4" key="1">
    <citation type="submission" date="2019-12" db="EMBL/GenBank/DDBJ databases">
        <title>Whole genome shotgun sequence of Streptomyces caniferus NBRC 15389.</title>
        <authorList>
            <person name="Ichikawa N."/>
            <person name="Kimura A."/>
            <person name="Kitahashi Y."/>
            <person name="Komaki H."/>
            <person name="Tamura T."/>
        </authorList>
    </citation>
    <scope>NUCLEOTIDE SEQUENCE [LARGE SCALE GENOMIC DNA]</scope>
    <source>
        <strain evidence="3 4">NBRC 15389</strain>
    </source>
</reference>
<evidence type="ECO:0000313" key="3">
    <source>
        <dbReference type="EMBL" id="GFE10518.1"/>
    </source>
</evidence>
<sequence length="149" mass="15639">MIGILGLVILLAAAVVGVAGVLTNGGSEHELTGGFSVFGYGMTGSTGMLFLYGIVVGAAALLGLALLFTGARHHTSRHGSTKRHGLKQSHHAAAAADNERRDLTGQRGTGRAETAIVRGADSPRSDRPVEPHGGHRRRLHWFGHRAAHR</sequence>
<feature type="compositionally biased region" description="Basic and acidic residues" evidence="1">
    <location>
        <begin position="121"/>
        <end position="133"/>
    </location>
</feature>
<keyword evidence="2" id="KW-0812">Transmembrane</keyword>
<keyword evidence="2" id="KW-1133">Transmembrane helix</keyword>
<evidence type="ECO:0000256" key="1">
    <source>
        <dbReference type="SAM" id="MobiDB-lite"/>
    </source>
</evidence>
<evidence type="ECO:0000313" key="4">
    <source>
        <dbReference type="Proteomes" id="UP000435837"/>
    </source>
</evidence>
<gene>
    <name evidence="3" type="ORF">Scani_67860</name>
</gene>
<feature type="compositionally biased region" description="Basic residues" evidence="1">
    <location>
        <begin position="76"/>
        <end position="90"/>
    </location>
</feature>
<organism evidence="3 4">
    <name type="scientific">Streptomyces caniferus</name>
    <dbReference type="NCBI Taxonomy" id="285557"/>
    <lineage>
        <taxon>Bacteria</taxon>
        <taxon>Bacillati</taxon>
        <taxon>Actinomycetota</taxon>
        <taxon>Actinomycetes</taxon>
        <taxon>Kitasatosporales</taxon>
        <taxon>Streptomycetaceae</taxon>
        <taxon>Streptomyces</taxon>
    </lineage>
</organism>
<dbReference type="AlphaFoldDB" id="A0A640SHE5"/>
<dbReference type="Proteomes" id="UP000435837">
    <property type="component" value="Unassembled WGS sequence"/>
</dbReference>
<dbReference type="EMBL" id="BLIN01000005">
    <property type="protein sequence ID" value="GFE10518.1"/>
    <property type="molecule type" value="Genomic_DNA"/>
</dbReference>
<feature type="compositionally biased region" description="Basic residues" evidence="1">
    <location>
        <begin position="134"/>
        <end position="149"/>
    </location>
</feature>
<proteinExistence type="predicted"/>
<feature type="transmembrane region" description="Helical" evidence="2">
    <location>
        <begin position="47"/>
        <end position="68"/>
    </location>
</feature>
<feature type="region of interest" description="Disordered" evidence="1">
    <location>
        <begin position="76"/>
        <end position="149"/>
    </location>
</feature>
<protein>
    <submittedName>
        <fullName evidence="3">Uncharacterized protein</fullName>
    </submittedName>
</protein>
<accession>A0A640SHE5</accession>
<evidence type="ECO:0000256" key="2">
    <source>
        <dbReference type="SAM" id="Phobius"/>
    </source>
</evidence>